<gene>
    <name evidence="2" type="ORF">WG68_13055</name>
</gene>
<evidence type="ECO:0000256" key="1">
    <source>
        <dbReference type="SAM" id="Phobius"/>
    </source>
</evidence>
<proteinExistence type="predicted"/>
<evidence type="ECO:0000313" key="3">
    <source>
        <dbReference type="Proteomes" id="UP000034228"/>
    </source>
</evidence>
<protein>
    <submittedName>
        <fullName evidence="2">Uncharacterized protein</fullName>
    </submittedName>
</protein>
<comment type="caution">
    <text evidence="2">The sequence shown here is derived from an EMBL/GenBank/DDBJ whole genome shotgun (WGS) entry which is preliminary data.</text>
</comment>
<dbReference type="Proteomes" id="UP000034228">
    <property type="component" value="Unassembled WGS sequence"/>
</dbReference>
<organism evidence="2 3">
    <name type="scientific">Arsukibacterium ikkense</name>
    <dbReference type="NCBI Taxonomy" id="336831"/>
    <lineage>
        <taxon>Bacteria</taxon>
        <taxon>Pseudomonadati</taxon>
        <taxon>Pseudomonadota</taxon>
        <taxon>Gammaproteobacteria</taxon>
        <taxon>Chromatiales</taxon>
        <taxon>Chromatiaceae</taxon>
        <taxon>Arsukibacterium</taxon>
    </lineage>
</organism>
<feature type="transmembrane region" description="Helical" evidence="1">
    <location>
        <begin position="50"/>
        <end position="71"/>
    </location>
</feature>
<keyword evidence="1" id="KW-0812">Transmembrane</keyword>
<keyword evidence="3" id="KW-1185">Reference proteome</keyword>
<dbReference type="EMBL" id="LAHO01000012">
    <property type="protein sequence ID" value="KKO45057.1"/>
    <property type="molecule type" value="Genomic_DNA"/>
</dbReference>
<sequence length="73" mass="8487">MLELFNDYHYKMGRGLSITGLWTFIIPGVIWPLLIFPRETQLYLLNQSTAGPLIVCFGYLLLFFTALRHLLIL</sequence>
<reference evidence="2 3" key="1">
    <citation type="submission" date="2015-03" db="EMBL/GenBank/DDBJ databases">
        <title>Draft genome sequences of two protease-producing strains of Arsukibacterium isolated from two cold and alkaline environments.</title>
        <authorList>
            <person name="Lylloff J.E."/>
            <person name="Skov L.B."/>
            <person name="Jepsen M."/>
            <person name="Hallin P.F."/>
            <person name="Sorensen S.J."/>
            <person name="Stougaard P."/>
            <person name="Glaring M.A."/>
        </authorList>
    </citation>
    <scope>NUCLEOTIDE SEQUENCE [LARGE SCALE GENOMIC DNA]</scope>
    <source>
        <strain evidence="2 3">GCM72</strain>
    </source>
</reference>
<feature type="transmembrane region" description="Helical" evidence="1">
    <location>
        <begin position="12"/>
        <end position="30"/>
    </location>
</feature>
<dbReference type="AlphaFoldDB" id="A0A0M2V2H3"/>
<dbReference type="STRING" id="336831.WG68_13055"/>
<evidence type="ECO:0000313" key="2">
    <source>
        <dbReference type="EMBL" id="KKO45057.1"/>
    </source>
</evidence>
<keyword evidence="1" id="KW-1133">Transmembrane helix</keyword>
<name>A0A0M2V2H3_9GAMM</name>
<accession>A0A0M2V2H3</accession>
<keyword evidence="1" id="KW-0472">Membrane</keyword>